<accession>A0A0J8C162</accession>
<evidence type="ECO:0000313" key="1">
    <source>
        <dbReference type="EMBL" id="KMT05923.1"/>
    </source>
</evidence>
<dbReference type="AlphaFoldDB" id="A0A0J8C162"/>
<sequence>MVRQEPTVELPHLLRSSGAYVFAEPVVVISFVRRVRTSLLNRSSSLNQSSSLKLGFGQQEPVVFGSSGASPRLQICVR</sequence>
<evidence type="ECO:0000313" key="2">
    <source>
        <dbReference type="Proteomes" id="UP000035740"/>
    </source>
</evidence>
<protein>
    <submittedName>
        <fullName evidence="1">Uncharacterized protein</fullName>
    </submittedName>
</protein>
<organism evidence="1 2">
    <name type="scientific">Beta vulgaris subsp. vulgaris</name>
    <name type="common">Beet</name>
    <dbReference type="NCBI Taxonomy" id="3555"/>
    <lineage>
        <taxon>Eukaryota</taxon>
        <taxon>Viridiplantae</taxon>
        <taxon>Streptophyta</taxon>
        <taxon>Embryophyta</taxon>
        <taxon>Tracheophyta</taxon>
        <taxon>Spermatophyta</taxon>
        <taxon>Magnoliopsida</taxon>
        <taxon>eudicotyledons</taxon>
        <taxon>Gunneridae</taxon>
        <taxon>Pentapetalae</taxon>
        <taxon>Caryophyllales</taxon>
        <taxon>Chenopodiaceae</taxon>
        <taxon>Betoideae</taxon>
        <taxon>Beta</taxon>
    </lineage>
</organism>
<gene>
    <name evidence="1" type="ORF">BVRB_7g165040</name>
</gene>
<dbReference type="Gramene" id="KMT05923">
    <property type="protein sequence ID" value="KMT05923"/>
    <property type="gene ID" value="BVRB_7g165040"/>
</dbReference>
<proteinExistence type="predicted"/>
<keyword evidence="2" id="KW-1185">Reference proteome</keyword>
<dbReference type="EMBL" id="KQ090145">
    <property type="protein sequence ID" value="KMT05923.1"/>
    <property type="molecule type" value="Genomic_DNA"/>
</dbReference>
<name>A0A0J8C162_BETVV</name>
<reference evidence="1 2" key="1">
    <citation type="journal article" date="2014" name="Nature">
        <title>The genome of the recently domesticated crop plant sugar beet (Beta vulgaris).</title>
        <authorList>
            <person name="Dohm J.C."/>
            <person name="Minoche A.E."/>
            <person name="Holtgrawe D."/>
            <person name="Capella-Gutierrez S."/>
            <person name="Zakrzewski F."/>
            <person name="Tafer H."/>
            <person name="Rupp O."/>
            <person name="Sorensen T.R."/>
            <person name="Stracke R."/>
            <person name="Reinhardt R."/>
            <person name="Goesmann A."/>
            <person name="Kraft T."/>
            <person name="Schulz B."/>
            <person name="Stadler P.F."/>
            <person name="Schmidt T."/>
            <person name="Gabaldon T."/>
            <person name="Lehrach H."/>
            <person name="Weisshaar B."/>
            <person name="Himmelbauer H."/>
        </authorList>
    </citation>
    <scope>NUCLEOTIDE SEQUENCE [LARGE SCALE GENOMIC DNA]</scope>
    <source>
        <tissue evidence="1">Taproot</tissue>
    </source>
</reference>
<dbReference type="Proteomes" id="UP000035740">
    <property type="component" value="Chromosome 7"/>
</dbReference>